<dbReference type="Proteomes" id="UP001160334">
    <property type="component" value="Unassembled WGS sequence"/>
</dbReference>
<name>A0ABT6ME75_9NOCA</name>
<accession>A0ABT6ME75</accession>
<reference evidence="2 3" key="1">
    <citation type="submission" date="2023-04" db="EMBL/GenBank/DDBJ databases">
        <title>Forest soil microbial communities from Buena Vista Peninsula, Colon Province, Panama.</title>
        <authorList>
            <person name="Bouskill N."/>
        </authorList>
    </citation>
    <scope>NUCLEOTIDE SEQUENCE [LARGE SCALE GENOMIC DNA]</scope>
    <source>
        <strain evidence="2 3">CFH S0262</strain>
    </source>
</reference>
<gene>
    <name evidence="2" type="ORF">M2280_002900</name>
</gene>
<keyword evidence="3" id="KW-1185">Reference proteome</keyword>
<proteinExistence type="predicted"/>
<feature type="compositionally biased region" description="Basic and acidic residues" evidence="1">
    <location>
        <begin position="1"/>
        <end position="12"/>
    </location>
</feature>
<sequence>HDEKVRQERDWLSRWNVGEEPAGSSPT</sequence>
<evidence type="ECO:0000313" key="3">
    <source>
        <dbReference type="Proteomes" id="UP001160334"/>
    </source>
</evidence>
<organism evidence="2 3">
    <name type="scientific">Prescottella agglutinans</name>
    <dbReference type="NCBI Taxonomy" id="1644129"/>
    <lineage>
        <taxon>Bacteria</taxon>
        <taxon>Bacillati</taxon>
        <taxon>Actinomycetota</taxon>
        <taxon>Actinomycetes</taxon>
        <taxon>Mycobacteriales</taxon>
        <taxon>Nocardiaceae</taxon>
        <taxon>Prescottella</taxon>
    </lineage>
</organism>
<comment type="caution">
    <text evidence="2">The sequence shown here is derived from an EMBL/GenBank/DDBJ whole genome shotgun (WGS) entry which is preliminary data.</text>
</comment>
<evidence type="ECO:0000313" key="2">
    <source>
        <dbReference type="EMBL" id="MDH6281679.1"/>
    </source>
</evidence>
<evidence type="ECO:0000256" key="1">
    <source>
        <dbReference type="SAM" id="MobiDB-lite"/>
    </source>
</evidence>
<dbReference type="EMBL" id="JARXVC010000006">
    <property type="protein sequence ID" value="MDH6281679.1"/>
    <property type="molecule type" value="Genomic_DNA"/>
</dbReference>
<protein>
    <submittedName>
        <fullName evidence="2">Uncharacterized protein</fullName>
    </submittedName>
</protein>
<feature type="region of interest" description="Disordered" evidence="1">
    <location>
        <begin position="1"/>
        <end position="27"/>
    </location>
</feature>
<feature type="non-terminal residue" evidence="2">
    <location>
        <position position="1"/>
    </location>
</feature>